<dbReference type="InterPro" id="IPR011701">
    <property type="entry name" value="MFS"/>
</dbReference>
<dbReference type="RefSeq" id="WP_216692406.1">
    <property type="nucleotide sequence ID" value="NZ_CP076680.1"/>
</dbReference>
<evidence type="ECO:0000256" key="4">
    <source>
        <dbReference type="ARBA" id="ARBA00023136"/>
    </source>
</evidence>
<protein>
    <submittedName>
        <fullName evidence="8">MFS transporter</fullName>
    </submittedName>
</protein>
<dbReference type="GO" id="GO:0016020">
    <property type="term" value="C:membrane"/>
    <property type="evidence" value="ECO:0007669"/>
    <property type="project" value="UniProtKB-SubCell"/>
</dbReference>
<accession>A0AAJ4NQ05</accession>
<feature type="transmembrane region" description="Helical" evidence="6">
    <location>
        <begin position="78"/>
        <end position="99"/>
    </location>
</feature>
<evidence type="ECO:0000256" key="1">
    <source>
        <dbReference type="ARBA" id="ARBA00004141"/>
    </source>
</evidence>
<dbReference type="PROSITE" id="PS50850">
    <property type="entry name" value="MFS"/>
    <property type="match status" value="1"/>
</dbReference>
<dbReference type="EMBL" id="CP076680">
    <property type="protein sequence ID" value="QWU99725.1"/>
    <property type="molecule type" value="Genomic_DNA"/>
</dbReference>
<feature type="domain" description="Major facilitator superfamily (MFS) profile" evidence="7">
    <location>
        <begin position="10"/>
        <end position="401"/>
    </location>
</feature>
<dbReference type="CDD" id="cd17319">
    <property type="entry name" value="MFS_ExuT_GudP_like"/>
    <property type="match status" value="1"/>
</dbReference>
<reference evidence="8 9" key="1">
    <citation type="submission" date="2021-06" db="EMBL/GenBank/DDBJ databases">
        <title>Ulceroglandular infection and bacteremia caused by Francisella salimarina in an immunocompromised patient, France.</title>
        <authorList>
            <person name="Hennebique A."/>
            <person name="Caspar Y."/>
            <person name="Maurin M."/>
            <person name="Boisset S."/>
            <person name="Pelloux I."/>
            <person name="Gallego-Hernanz M.P."/>
            <person name="Burucoa C."/>
            <person name="Cazenave-Roblot F."/>
            <person name="Plouzeau C."/>
            <person name="Rammaert B."/>
        </authorList>
    </citation>
    <scope>NUCLEOTIDE SEQUENCE [LARGE SCALE GENOMIC DNA]</scope>
    <source>
        <strain evidence="8 9">CHUGA-F75</strain>
    </source>
</reference>
<dbReference type="KEGG" id="fsr:KQR59_02245"/>
<dbReference type="Proteomes" id="UP000683421">
    <property type="component" value="Chromosome"/>
</dbReference>
<evidence type="ECO:0000256" key="2">
    <source>
        <dbReference type="ARBA" id="ARBA00022692"/>
    </source>
</evidence>
<comment type="subcellular location">
    <subcellularLocation>
        <location evidence="1">Membrane</location>
        <topology evidence="1">Multi-pass membrane protein</topology>
    </subcellularLocation>
</comment>
<gene>
    <name evidence="8" type="ORF">KQR59_02245</name>
</gene>
<feature type="transmembrane region" description="Helical" evidence="6">
    <location>
        <begin position="281"/>
        <end position="302"/>
    </location>
</feature>
<feature type="transmembrane region" description="Helical" evidence="6">
    <location>
        <begin position="308"/>
        <end position="327"/>
    </location>
</feature>
<dbReference type="GO" id="GO:0022857">
    <property type="term" value="F:transmembrane transporter activity"/>
    <property type="evidence" value="ECO:0007669"/>
    <property type="project" value="InterPro"/>
</dbReference>
<feature type="transmembrane region" description="Helical" evidence="6">
    <location>
        <begin position="143"/>
        <end position="160"/>
    </location>
</feature>
<evidence type="ECO:0000256" key="3">
    <source>
        <dbReference type="ARBA" id="ARBA00022989"/>
    </source>
</evidence>
<dbReference type="Pfam" id="PF07690">
    <property type="entry name" value="MFS_1"/>
    <property type="match status" value="1"/>
</dbReference>
<evidence type="ECO:0000256" key="5">
    <source>
        <dbReference type="ARBA" id="ARBA00038514"/>
    </source>
</evidence>
<dbReference type="PANTHER" id="PTHR11662:SF399">
    <property type="entry name" value="FI19708P1-RELATED"/>
    <property type="match status" value="1"/>
</dbReference>
<evidence type="ECO:0000313" key="8">
    <source>
        <dbReference type="EMBL" id="QWU99725.1"/>
    </source>
</evidence>
<evidence type="ECO:0000259" key="7">
    <source>
        <dbReference type="PROSITE" id="PS50850"/>
    </source>
</evidence>
<dbReference type="InterPro" id="IPR050382">
    <property type="entry name" value="MFS_Na/Anion_cotransporter"/>
</dbReference>
<keyword evidence="3 6" id="KW-1133">Transmembrane helix</keyword>
<dbReference type="InterPro" id="IPR020846">
    <property type="entry name" value="MFS_dom"/>
</dbReference>
<name>A0AAJ4NQ05_9GAMM</name>
<keyword evidence="9" id="KW-1185">Reference proteome</keyword>
<dbReference type="PANTHER" id="PTHR11662">
    <property type="entry name" value="SOLUTE CARRIER FAMILY 17"/>
    <property type="match status" value="1"/>
</dbReference>
<feature type="transmembrane region" description="Helical" evidence="6">
    <location>
        <begin position="375"/>
        <end position="396"/>
    </location>
</feature>
<evidence type="ECO:0000256" key="6">
    <source>
        <dbReference type="SAM" id="Phobius"/>
    </source>
</evidence>
<feature type="transmembrane region" description="Helical" evidence="6">
    <location>
        <begin position="166"/>
        <end position="183"/>
    </location>
</feature>
<sequence>MKKSYYNILIIFLLFFLALLNYIDRSTLSIANTEIANAFSITPTEMGILLSAFMWPYAIASLPAGYMVDRLGVNKVMLVSMIAWSVACILGGLVIGFYSILLTRILLGLAEAPFFIVATRIIQHRFPSSQRGLMSSIVALGPRLANILAPLILVGLMLLIDWRGMFILLGIIGLLAALGWKLLHTEETTQCRPTYKKTQKVSISDALKNKNVVFLCIGNLCSSYAYWLFLTWLPFYFIKVKHLSLSQMSIATSISFISGIASVMLGGIVSDLMIKKGFTAVFSRLTPIIVGCLVASIAILALPFIDNIFIIVCVISVTIFCLGLRISPTWALVADISPYSLVGTIGGLQNFANFVGAGLAPLITGIILQSTNDNFMFVFIFSGVICLFGSFIYMLIRNSRVETKLI</sequence>
<feature type="transmembrane region" description="Helical" evidence="6">
    <location>
        <begin position="250"/>
        <end position="269"/>
    </location>
</feature>
<keyword evidence="2 6" id="KW-0812">Transmembrane</keyword>
<keyword evidence="4 6" id="KW-0472">Membrane</keyword>
<comment type="similarity">
    <text evidence="5">Belongs to the major facilitator superfamily. Phthalate permease family.</text>
</comment>
<feature type="transmembrane region" description="Helical" evidence="6">
    <location>
        <begin position="212"/>
        <end position="238"/>
    </location>
</feature>
<organism evidence="8 9">
    <name type="scientific">Francisella salimarina</name>
    <dbReference type="NCBI Taxonomy" id="2599927"/>
    <lineage>
        <taxon>Bacteria</taxon>
        <taxon>Pseudomonadati</taxon>
        <taxon>Pseudomonadota</taxon>
        <taxon>Gammaproteobacteria</taxon>
        <taxon>Thiotrichales</taxon>
        <taxon>Francisellaceae</taxon>
        <taxon>Francisella</taxon>
    </lineage>
</organism>
<evidence type="ECO:0000313" key="9">
    <source>
        <dbReference type="Proteomes" id="UP000683421"/>
    </source>
</evidence>
<dbReference type="AlphaFoldDB" id="A0AAJ4NQ05"/>
<feature type="transmembrane region" description="Helical" evidence="6">
    <location>
        <begin position="339"/>
        <end position="363"/>
    </location>
</feature>
<proteinExistence type="inferred from homology"/>
<feature type="transmembrane region" description="Helical" evidence="6">
    <location>
        <begin position="105"/>
        <end position="122"/>
    </location>
</feature>